<dbReference type="AlphaFoldDB" id="A0A177Y342"/>
<reference evidence="2 3" key="1">
    <citation type="journal article" date="2016" name="Syst. Appl. Microbiol.">
        <title>Vibrio bivalvicida sp. nov., a novel larval pathogen for bivalve molluscs reared in a hatchery.</title>
        <authorList>
            <person name="Dubert J."/>
            <person name="Romalde J.L."/>
            <person name="Prado S."/>
            <person name="Barja J.L."/>
        </authorList>
    </citation>
    <scope>NUCLEOTIDE SEQUENCE [LARGE SCALE GENOMIC DNA]</scope>
    <source>
        <strain evidence="2 3">605</strain>
    </source>
</reference>
<organism evidence="2 3">
    <name type="scientific">Vibrio bivalvicida</name>
    <dbReference type="NCBI Taxonomy" id="1276888"/>
    <lineage>
        <taxon>Bacteria</taxon>
        <taxon>Pseudomonadati</taxon>
        <taxon>Pseudomonadota</taxon>
        <taxon>Gammaproteobacteria</taxon>
        <taxon>Vibrionales</taxon>
        <taxon>Vibrionaceae</taxon>
        <taxon>Vibrio</taxon>
        <taxon>Vibrio oreintalis group</taxon>
    </lineage>
</organism>
<evidence type="ECO:0000313" key="3">
    <source>
        <dbReference type="Proteomes" id="UP000078406"/>
    </source>
</evidence>
<evidence type="ECO:0000313" key="2">
    <source>
        <dbReference type="EMBL" id="OAJ95284.1"/>
    </source>
</evidence>
<keyword evidence="1" id="KW-0732">Signal</keyword>
<accession>A0A177Y342</accession>
<name>A0A177Y342_9VIBR</name>
<dbReference type="Proteomes" id="UP000078406">
    <property type="component" value="Unassembled WGS sequence"/>
</dbReference>
<proteinExistence type="predicted"/>
<gene>
    <name evidence="2" type="ORF">APB76_06850</name>
</gene>
<feature type="chain" id="PRO_5008079503" description="Polyisoprenoid-binding protein" evidence="1">
    <location>
        <begin position="26"/>
        <end position="188"/>
    </location>
</feature>
<evidence type="ECO:0000256" key="1">
    <source>
        <dbReference type="SAM" id="SignalP"/>
    </source>
</evidence>
<protein>
    <recommendedName>
        <fullName evidence="4">Polyisoprenoid-binding protein</fullName>
    </recommendedName>
</protein>
<comment type="caution">
    <text evidence="2">The sequence shown here is derived from an EMBL/GenBank/DDBJ whole genome shotgun (WGS) entry which is preliminary data.</text>
</comment>
<sequence>MNKIKKSAMTVALLGGALMSSGVFAADNFASIAQAQLNWQGVVGGSFFSKDIALTGQGGGDIMDGTLKVANSGTFKSFKAIVVEAHATIDNGDGSYSPDPSTLYDQDVNWNLVSSNVSSTGNGDYDSTRLKFQVDNTEMTPGSVYKTTAGDNIIGVTTSYTDAVTGVVPGETIIVTANITAEPDVGKI</sequence>
<evidence type="ECO:0008006" key="4">
    <source>
        <dbReference type="Google" id="ProtNLM"/>
    </source>
</evidence>
<dbReference type="EMBL" id="LLEI02000021">
    <property type="protein sequence ID" value="OAJ95284.1"/>
    <property type="molecule type" value="Genomic_DNA"/>
</dbReference>
<feature type="signal peptide" evidence="1">
    <location>
        <begin position="1"/>
        <end position="25"/>
    </location>
</feature>